<dbReference type="RefSeq" id="WP_176127004.1">
    <property type="nucleotide sequence ID" value="NZ_MUAJ01000034.1"/>
</dbReference>
<reference evidence="1 2" key="1">
    <citation type="submission" date="2017-01" db="EMBL/GenBank/DDBJ databases">
        <title>Bacillus cereus isolates.</title>
        <authorList>
            <person name="Beno S.M."/>
        </authorList>
    </citation>
    <scope>NUCLEOTIDE SEQUENCE [LARGE SCALE GENOMIC DNA]</scope>
    <source>
        <strain evidence="1 2">FSL H8-0485</strain>
    </source>
</reference>
<dbReference type="InterPro" id="IPR029035">
    <property type="entry name" value="DHS-like_NAD/FAD-binding_dom"/>
</dbReference>
<proteinExistence type="predicted"/>
<dbReference type="AlphaFoldDB" id="A0A1S9TIZ4"/>
<dbReference type="EMBL" id="MUAJ01000034">
    <property type="protein sequence ID" value="OOR09994.1"/>
    <property type="molecule type" value="Genomic_DNA"/>
</dbReference>
<protein>
    <submittedName>
        <fullName evidence="1">Uncharacterized protein</fullName>
    </submittedName>
</protein>
<gene>
    <name evidence="1" type="ORF">BW897_24860</name>
</gene>
<sequence>MGDMTYLPDQHHIEKIRESLWCGREYGNVSIMVGAGFSLNAEKLSYNSDSFLLWNQLGEKMKGELHPYDSSYNQDVLKLASEYEEVFGRQALDQLILNSLPDENYVPGNLHKMLLSLPWADVYTTNYDTLLERTTKYIYDRNYSLVLNTSDIPNRMKPRIVKLHGSFPSHRPFIFTEEDYRTYPKKYAPFVNMVQQTIMENVLCLVGFSGDDPNFLNWIGWVRDNLGENTPPIYFCGFVSSTQRRMLEARGIIPIDFSPLFPDHKYPGVLKHKKALEWFLLNLKCGRKADVLGWPSLETIEYDGHEDIPDIPVKNCKNESIRSDFGYGEEIKEEELLKIARYWKHIRLLHPGWVITPRSNRKDLWLETDWVIDEILNNIHKLTDVDALMLIYELNWRIETSLLPIEPRWKNKMIIIIEKFNEIFQTNYLHRNPEQLKNFKSNLDSNIDWQFLQKCWVELIFSIIREARCNHNVEEFNWWLNTTKDSVQINSEWISRWYYEQALFHLFKLDQDGVKRILKEWPKNKNTPFWQVKRASIFAELGEIIEAERECEEALEEIRIRLQANRIDISLLSQEGWTMYLLRMIKHDGMRFKDLGEYRDRWTKLSQYKCSPFQEIEIMDSLLKDSAPDLKKKVNEDFDPGIKTYRFSYGANNEKVHLSFEFLRLFEEVAMPKRCQIIAVFNKSVINATKWIDFVAPLLSMSALIRTGDSKAIKNKFTRAYIVSLTDERVEYFYELFVPALKQALKGISQGEDIYGFSHRHFPNLLEIISRIYFRFSKEKKEEIFSLMIKMYNSKEIQNCYSLHFNLRSMFKRVLYGMHDEEICQQLNDLLELPIIGENGLDERMDSTWLEPFHFIEWGENYRVYRPDETLGQAITRLIKLVRHSSVTTRDRAVLRLFKLFQIHGLTEEQCGEFAEALYTNVDNETGLPKTSILYNSSFLRLPKKNEEQVQQNYYNWIIEQDVPSIFVKDGVYNGASKYKKFVNEWINSANSIFSDKVDPEDINYSEEDCMELLKKILVWWDSERKNRILDEDMFQGHPITDIYNLTYLMIHVIFPKLKVIDNRTREKIRSLFEEIEERGIIISHILPSTLHLEIYETNYIYQKLKKELDSNDEEKVKYSSQGCLFWIIYNNRKIASEIPIILLYNWVNKVYSRRQPGLDHILQDIGTCLLYVPNALNEMQWDYILEGLEYLIEETDINVIMQESKFQLFSRAEYANYKQLCVRLAGVSYKSFKGNGKNIPDILIKWKDICNSDSLPEVRKHLYLFLNKTE</sequence>
<name>A0A1S9TIZ4_BACCE</name>
<dbReference type="Proteomes" id="UP000190906">
    <property type="component" value="Unassembled WGS sequence"/>
</dbReference>
<dbReference type="Pfam" id="PF13289">
    <property type="entry name" value="SIR2_2"/>
    <property type="match status" value="1"/>
</dbReference>
<dbReference type="SUPFAM" id="SSF52467">
    <property type="entry name" value="DHS-like NAD/FAD-binding domain"/>
    <property type="match status" value="1"/>
</dbReference>
<organism evidence="1 2">
    <name type="scientific">Bacillus cereus</name>
    <dbReference type="NCBI Taxonomy" id="1396"/>
    <lineage>
        <taxon>Bacteria</taxon>
        <taxon>Bacillati</taxon>
        <taxon>Bacillota</taxon>
        <taxon>Bacilli</taxon>
        <taxon>Bacillales</taxon>
        <taxon>Bacillaceae</taxon>
        <taxon>Bacillus</taxon>
        <taxon>Bacillus cereus group</taxon>
    </lineage>
</organism>
<evidence type="ECO:0000313" key="2">
    <source>
        <dbReference type="Proteomes" id="UP000190906"/>
    </source>
</evidence>
<accession>A0A1S9TIZ4</accession>
<comment type="caution">
    <text evidence="1">The sequence shown here is derived from an EMBL/GenBank/DDBJ whole genome shotgun (WGS) entry which is preliminary data.</text>
</comment>
<evidence type="ECO:0000313" key="1">
    <source>
        <dbReference type="EMBL" id="OOR09994.1"/>
    </source>
</evidence>